<gene>
    <name evidence="1" type="ORF">GCM10007390_03350</name>
</gene>
<proteinExistence type="predicted"/>
<organism evidence="1 2">
    <name type="scientific">Persicitalea jodogahamensis</name>
    <dbReference type="NCBI Taxonomy" id="402147"/>
    <lineage>
        <taxon>Bacteria</taxon>
        <taxon>Pseudomonadati</taxon>
        <taxon>Bacteroidota</taxon>
        <taxon>Cytophagia</taxon>
        <taxon>Cytophagales</taxon>
        <taxon>Spirosomataceae</taxon>
        <taxon>Persicitalea</taxon>
    </lineage>
</organism>
<protein>
    <submittedName>
        <fullName evidence="1">Uncharacterized protein</fullName>
    </submittedName>
</protein>
<dbReference type="AlphaFoldDB" id="A0A8J3D152"/>
<dbReference type="RefSeq" id="WP_189562620.1">
    <property type="nucleotide sequence ID" value="NZ_BMXF01000001.1"/>
</dbReference>
<sequence>MKKHIHFTYLILACSLLTCKQPDRDIPKTRPQPPIIDKVDAVVKVDTVKNLGWLKSVKVEGATEVVMDTVEKTILVTLPPNFTADNLFIDLETHPGAVYEPNSWDKLSTPNRVEVGHFRGAEPIVFDVLRPNNGHPIGKSYRVYVECTGPLTAVLTSDLMLHPSRAEPYSTVQASLELKSGVGTIPEKPGSTKRLTSKLINLGSGRPVQGLYGVPVRTFFIENTTPLNLAAEYTIELEYGEKRFVFPDIQKLKRAAPIAAPYELNNLFNALPRNQEILLSGGYFLANLNYRVKVESMFHPSQWLTAKYTNPSMLTFSLPSGMADGSYLISLYEGEYLVKSFVFNVSNDAKPKGIRSVWTESPSCVSCVLQDAPPRNLSIQKGKPVFIIPFPAILGSFYGAFDPNQRLPDLELKNGQANMVIKAKTRAGSYADATIQLYYGEYTIPTNLASGDYEARLIYEDSKNTIPFWSHIRID</sequence>
<reference evidence="1 2" key="1">
    <citation type="journal article" date="2014" name="Int. J. Syst. Evol. Microbiol.">
        <title>Complete genome sequence of Corynebacterium casei LMG S-19264T (=DSM 44701T), isolated from a smear-ripened cheese.</title>
        <authorList>
            <consortium name="US DOE Joint Genome Institute (JGI-PGF)"/>
            <person name="Walter F."/>
            <person name="Albersmeier A."/>
            <person name="Kalinowski J."/>
            <person name="Ruckert C."/>
        </authorList>
    </citation>
    <scope>NUCLEOTIDE SEQUENCE [LARGE SCALE GENOMIC DNA]</scope>
    <source>
        <strain evidence="1 2">KCTC 12866</strain>
    </source>
</reference>
<accession>A0A8J3D152</accession>
<evidence type="ECO:0000313" key="1">
    <source>
        <dbReference type="EMBL" id="GHB53796.1"/>
    </source>
</evidence>
<dbReference type="EMBL" id="BMXF01000001">
    <property type="protein sequence ID" value="GHB53796.1"/>
    <property type="molecule type" value="Genomic_DNA"/>
</dbReference>
<evidence type="ECO:0000313" key="2">
    <source>
        <dbReference type="Proteomes" id="UP000598271"/>
    </source>
</evidence>
<comment type="caution">
    <text evidence="1">The sequence shown here is derived from an EMBL/GenBank/DDBJ whole genome shotgun (WGS) entry which is preliminary data.</text>
</comment>
<keyword evidence="2" id="KW-1185">Reference proteome</keyword>
<dbReference type="Proteomes" id="UP000598271">
    <property type="component" value="Unassembled WGS sequence"/>
</dbReference>
<name>A0A8J3D152_9BACT</name>